<dbReference type="GO" id="GO:0003700">
    <property type="term" value="F:DNA-binding transcription factor activity"/>
    <property type="evidence" value="ECO:0007669"/>
    <property type="project" value="InterPro"/>
</dbReference>
<dbReference type="RefSeq" id="WP_082147359.1">
    <property type="nucleotide sequence ID" value="NZ_CAXOKJ010000001.1"/>
</dbReference>
<dbReference type="InterPro" id="IPR005119">
    <property type="entry name" value="LysR_subst-bd"/>
</dbReference>
<proteinExistence type="inferred from homology"/>
<dbReference type="InterPro" id="IPR036390">
    <property type="entry name" value="WH_DNA-bd_sf"/>
</dbReference>
<dbReference type="Gene3D" id="1.10.10.10">
    <property type="entry name" value="Winged helix-like DNA-binding domain superfamily/Winged helix DNA-binding domain"/>
    <property type="match status" value="1"/>
</dbReference>
<evidence type="ECO:0000313" key="6">
    <source>
        <dbReference type="EMBL" id="CRL62582.1"/>
    </source>
</evidence>
<reference evidence="7" key="1">
    <citation type="submission" date="2015-06" db="EMBL/GenBank/DDBJ databases">
        <authorList>
            <person name="Urmite Genomes"/>
        </authorList>
    </citation>
    <scope>NUCLEOTIDE SEQUENCE [LARGE SCALE GENOMIC DNA]</scope>
    <source>
        <strain evidence="7">CSUR P1867</strain>
    </source>
</reference>
<evidence type="ECO:0000313" key="7">
    <source>
        <dbReference type="Proteomes" id="UP000183920"/>
    </source>
</evidence>
<protein>
    <submittedName>
        <fullName evidence="6">Glycine cleavage system transcriptional activator</fullName>
    </submittedName>
</protein>
<dbReference type="PANTHER" id="PTHR30537:SF74">
    <property type="entry name" value="HTH-TYPE TRANSCRIPTIONAL REGULATOR TRPI"/>
    <property type="match status" value="1"/>
</dbReference>
<evidence type="ECO:0000256" key="1">
    <source>
        <dbReference type="ARBA" id="ARBA00009437"/>
    </source>
</evidence>
<dbReference type="GO" id="GO:0006351">
    <property type="term" value="P:DNA-templated transcription"/>
    <property type="evidence" value="ECO:0007669"/>
    <property type="project" value="TreeGrafter"/>
</dbReference>
<dbReference type="EMBL" id="CVRY01000004">
    <property type="protein sequence ID" value="CRL62582.1"/>
    <property type="molecule type" value="Genomic_DNA"/>
</dbReference>
<organism evidence="6 7">
    <name type="scientific">Proteus penneri</name>
    <dbReference type="NCBI Taxonomy" id="102862"/>
    <lineage>
        <taxon>Bacteria</taxon>
        <taxon>Pseudomonadati</taxon>
        <taxon>Pseudomonadota</taxon>
        <taxon>Gammaproteobacteria</taxon>
        <taxon>Enterobacterales</taxon>
        <taxon>Morganellaceae</taxon>
        <taxon>Proteus</taxon>
    </lineage>
</organism>
<comment type="similarity">
    <text evidence="1">Belongs to the LysR transcriptional regulatory family.</text>
</comment>
<keyword evidence="4" id="KW-0804">Transcription</keyword>
<keyword evidence="3" id="KW-0238">DNA-binding</keyword>
<sequence length="293" mass="33632">MMRNLPPLPSLRAFLVACHSQSYTEAAQTLCVTHGAISRHIQVIEKWFGVTLFNKQGLRRVPTPYALTLAQELSDVFDKLNDIGFRYGNGGKNDILNISVPTTLCLKWLIPRMEDFYLQYPNANIQIASANSERFHLISHDDLIIRPQPQQQEYSSVVFLEDKHCLIASEKLLRRYSVTKFEDVFDCPVIDTLTRPGHWQQWLMATHLNTQRSFLRHYRFDHFHISLQAIIEGLGLGIGPVSILSNEINNGTLKVLFPDIQIAPISYYALTPLGVQKNKTHLDFEQWLTQQKS</sequence>
<dbReference type="InterPro" id="IPR058163">
    <property type="entry name" value="LysR-type_TF_proteobact-type"/>
</dbReference>
<evidence type="ECO:0000256" key="4">
    <source>
        <dbReference type="ARBA" id="ARBA00023163"/>
    </source>
</evidence>
<dbReference type="Gene3D" id="3.40.190.10">
    <property type="entry name" value="Periplasmic binding protein-like II"/>
    <property type="match status" value="2"/>
</dbReference>
<evidence type="ECO:0000259" key="5">
    <source>
        <dbReference type="PROSITE" id="PS50931"/>
    </source>
</evidence>
<accession>A0A0G4Q9H8</accession>
<dbReference type="GO" id="GO:0043565">
    <property type="term" value="F:sequence-specific DNA binding"/>
    <property type="evidence" value="ECO:0007669"/>
    <property type="project" value="TreeGrafter"/>
</dbReference>
<dbReference type="PANTHER" id="PTHR30537">
    <property type="entry name" value="HTH-TYPE TRANSCRIPTIONAL REGULATOR"/>
    <property type="match status" value="1"/>
</dbReference>
<gene>
    <name evidence="6" type="primary">gcvA_2</name>
    <name evidence="6" type="ORF">BN1804_02023</name>
</gene>
<dbReference type="AlphaFoldDB" id="A0A0G4Q9H8"/>
<evidence type="ECO:0000256" key="2">
    <source>
        <dbReference type="ARBA" id="ARBA00023015"/>
    </source>
</evidence>
<evidence type="ECO:0000256" key="3">
    <source>
        <dbReference type="ARBA" id="ARBA00023125"/>
    </source>
</evidence>
<dbReference type="Pfam" id="PF00126">
    <property type="entry name" value="HTH_1"/>
    <property type="match status" value="1"/>
</dbReference>
<dbReference type="GeneID" id="76522900"/>
<dbReference type="Pfam" id="PF03466">
    <property type="entry name" value="LysR_substrate"/>
    <property type="match status" value="1"/>
</dbReference>
<dbReference type="SUPFAM" id="SSF53850">
    <property type="entry name" value="Periplasmic binding protein-like II"/>
    <property type="match status" value="1"/>
</dbReference>
<dbReference type="Proteomes" id="UP000183920">
    <property type="component" value="Unassembled WGS sequence"/>
</dbReference>
<feature type="domain" description="HTH lysR-type" evidence="5">
    <location>
        <begin position="6"/>
        <end position="63"/>
    </location>
</feature>
<dbReference type="SUPFAM" id="SSF46785">
    <property type="entry name" value="Winged helix' DNA-binding domain"/>
    <property type="match status" value="1"/>
</dbReference>
<name>A0A0G4Q9H8_9GAMM</name>
<keyword evidence="2" id="KW-0805">Transcription regulation</keyword>
<dbReference type="InterPro" id="IPR036388">
    <property type="entry name" value="WH-like_DNA-bd_sf"/>
</dbReference>
<dbReference type="InterPro" id="IPR000847">
    <property type="entry name" value="LysR_HTH_N"/>
</dbReference>
<dbReference type="PROSITE" id="PS50931">
    <property type="entry name" value="HTH_LYSR"/>
    <property type="match status" value="1"/>
</dbReference>